<dbReference type="InterPro" id="IPR013907">
    <property type="entry name" value="Sds3"/>
</dbReference>
<feature type="compositionally biased region" description="Low complexity" evidence="7">
    <location>
        <begin position="116"/>
        <end position="125"/>
    </location>
</feature>
<feature type="compositionally biased region" description="Basic and acidic residues" evidence="7">
    <location>
        <begin position="235"/>
        <end position="252"/>
    </location>
</feature>
<dbReference type="GO" id="GO:0010468">
    <property type="term" value="P:regulation of gene expression"/>
    <property type="evidence" value="ECO:0007669"/>
    <property type="project" value="UniProtKB-ARBA"/>
</dbReference>
<feature type="compositionally biased region" description="Low complexity" evidence="7">
    <location>
        <begin position="1"/>
        <end position="23"/>
    </location>
</feature>
<feature type="compositionally biased region" description="Basic residues" evidence="7">
    <location>
        <begin position="34"/>
        <end position="44"/>
    </location>
</feature>
<keyword evidence="4" id="KW-0804">Transcription</keyword>
<reference evidence="8" key="1">
    <citation type="submission" date="2022-07" db="EMBL/GenBank/DDBJ databases">
        <title>Phylogenomic reconstructions and comparative analyses of Kickxellomycotina fungi.</title>
        <authorList>
            <person name="Reynolds N.K."/>
            <person name="Stajich J.E."/>
            <person name="Barry K."/>
            <person name="Grigoriev I.V."/>
            <person name="Crous P."/>
            <person name="Smith M.E."/>
        </authorList>
    </citation>
    <scope>NUCLEOTIDE SEQUENCE</scope>
    <source>
        <strain evidence="8">RSA 861</strain>
    </source>
</reference>
<protein>
    <submittedName>
        <fullName evidence="8">Uncharacterized protein</fullName>
    </submittedName>
</protein>
<dbReference type="EMBL" id="JANBPT010000008">
    <property type="protein sequence ID" value="KAJ1930388.1"/>
    <property type="molecule type" value="Genomic_DNA"/>
</dbReference>
<organism evidence="8 9">
    <name type="scientific">Tieghemiomyces parasiticus</name>
    <dbReference type="NCBI Taxonomy" id="78921"/>
    <lineage>
        <taxon>Eukaryota</taxon>
        <taxon>Fungi</taxon>
        <taxon>Fungi incertae sedis</taxon>
        <taxon>Zoopagomycota</taxon>
        <taxon>Kickxellomycotina</taxon>
        <taxon>Dimargaritomycetes</taxon>
        <taxon>Dimargaritales</taxon>
        <taxon>Dimargaritaceae</taxon>
        <taxon>Tieghemiomyces</taxon>
    </lineage>
</organism>
<comment type="subcellular location">
    <subcellularLocation>
        <location evidence="1">Nucleus</location>
    </subcellularLocation>
</comment>
<feature type="compositionally biased region" description="Polar residues" evidence="7">
    <location>
        <begin position="93"/>
        <end position="115"/>
    </location>
</feature>
<accession>A0A9W8AEZ1</accession>
<evidence type="ECO:0000256" key="1">
    <source>
        <dbReference type="ARBA" id="ARBA00004123"/>
    </source>
</evidence>
<evidence type="ECO:0000256" key="5">
    <source>
        <dbReference type="ARBA" id="ARBA00023242"/>
    </source>
</evidence>
<keyword evidence="6" id="KW-0175">Coiled coil</keyword>
<feature type="region of interest" description="Disordered" evidence="7">
    <location>
        <begin position="1"/>
        <end position="393"/>
    </location>
</feature>
<feature type="compositionally biased region" description="Acidic residues" evidence="7">
    <location>
        <begin position="372"/>
        <end position="383"/>
    </location>
</feature>
<dbReference type="Pfam" id="PF08598">
    <property type="entry name" value="Sds3"/>
    <property type="match status" value="1"/>
</dbReference>
<feature type="compositionally biased region" description="Low complexity" evidence="7">
    <location>
        <begin position="67"/>
        <end position="79"/>
    </location>
</feature>
<comment type="caution">
    <text evidence="8">The sequence shown here is derived from an EMBL/GenBank/DDBJ whole genome shotgun (WGS) entry which is preliminary data.</text>
</comment>
<keyword evidence="2" id="KW-0678">Repressor</keyword>
<feature type="coiled-coil region" evidence="6">
    <location>
        <begin position="395"/>
        <end position="434"/>
    </location>
</feature>
<dbReference type="AlphaFoldDB" id="A0A9W8AEZ1"/>
<gene>
    <name evidence="8" type="ORF">IWQ60_000325</name>
</gene>
<evidence type="ECO:0000256" key="2">
    <source>
        <dbReference type="ARBA" id="ARBA00022491"/>
    </source>
</evidence>
<evidence type="ECO:0000313" key="8">
    <source>
        <dbReference type="EMBL" id="KAJ1930388.1"/>
    </source>
</evidence>
<feature type="compositionally biased region" description="Basic and acidic residues" evidence="7">
    <location>
        <begin position="347"/>
        <end position="363"/>
    </location>
</feature>
<dbReference type="GO" id="GO:0005654">
    <property type="term" value="C:nucleoplasm"/>
    <property type="evidence" value="ECO:0007669"/>
    <property type="project" value="UniProtKB-ARBA"/>
</dbReference>
<evidence type="ECO:0000256" key="3">
    <source>
        <dbReference type="ARBA" id="ARBA00023015"/>
    </source>
</evidence>
<sequence>MEAQDGDAVAAPATVAPTSSGTANDLAGEEPPVKRARTRSKPKRALTPPPPEPKRAVGRPRRSSVTKAAELAAARPAEPARAKRRPSRPRKVPSTTTDPSDGAPSTVSGDTSVLATPSPSETTPILPSPPPPATESDVLMVAPSEASLPATQTDMVTAEPALQSAPAGAQPLPDHNDDDDFSLAGTLSDVPSSSPSALSSPLSTTSPRHSRCRSQDSLSSLDSVRLEQIASSRPRSMEHDVPADQIKSDAARDPPPVPEEPVDNSPSERPAEVAPPPIVAPGIPHEAPTVKEPAVPAADIPVDTDNLVAAEPMGPEVSEVNPESPPNSPLVEPETKDAQDQGSPPPIKEEGDPGAHADVRPELIPEGNAEGGDGDDEEEEEEEATHHDPATRAKRQDALEVLSQIEVNFAKLREQLYAEKSAELAEELRLLEDEQHPELVEALDRLERRRTKAFKQARHWYDVRTGHNRAMYMSRVYSSHCTYDVELNLTYAHSPSLIFGNTPGPVQRLQESKHKLRKTLLRHCERQLRLASDEKRHLDQRIFGELTY</sequence>
<evidence type="ECO:0000256" key="7">
    <source>
        <dbReference type="SAM" id="MobiDB-lite"/>
    </source>
</evidence>
<feature type="compositionally biased region" description="Basic and acidic residues" evidence="7">
    <location>
        <begin position="384"/>
        <end position="393"/>
    </location>
</feature>
<feature type="compositionally biased region" description="Low complexity" evidence="7">
    <location>
        <begin position="186"/>
        <end position="207"/>
    </location>
</feature>
<feature type="compositionally biased region" description="Basic residues" evidence="7">
    <location>
        <begin position="82"/>
        <end position="91"/>
    </location>
</feature>
<keyword evidence="5" id="KW-0539">Nucleus</keyword>
<evidence type="ECO:0000256" key="6">
    <source>
        <dbReference type="SAM" id="Coils"/>
    </source>
</evidence>
<dbReference type="Proteomes" id="UP001150569">
    <property type="component" value="Unassembled WGS sequence"/>
</dbReference>
<keyword evidence="9" id="KW-1185">Reference proteome</keyword>
<evidence type="ECO:0000313" key="9">
    <source>
        <dbReference type="Proteomes" id="UP001150569"/>
    </source>
</evidence>
<dbReference type="OrthoDB" id="20886at2759"/>
<keyword evidence="3" id="KW-0805">Transcription regulation</keyword>
<proteinExistence type="predicted"/>
<evidence type="ECO:0000256" key="4">
    <source>
        <dbReference type="ARBA" id="ARBA00023163"/>
    </source>
</evidence>
<name>A0A9W8AEZ1_9FUNG</name>